<reference evidence="3 4" key="1">
    <citation type="submission" date="2015-10" db="EMBL/GenBank/DDBJ databases">
        <title>Candidatus Desulfofervidus auxilii, a hydrogenotrophic sulfate-reducing bacterium involved in the thermophilic anaerobic oxidation of methane.</title>
        <authorList>
            <person name="Krukenberg V."/>
            <person name="Richter M."/>
            <person name="Wegener G."/>
        </authorList>
    </citation>
    <scope>NUCLEOTIDE SEQUENCE [LARGE SCALE GENOMIC DNA]</scope>
    <source>
        <strain evidence="3 4">HS1</strain>
    </source>
</reference>
<dbReference type="GO" id="GO:0016787">
    <property type="term" value="F:hydrolase activity"/>
    <property type="evidence" value="ECO:0007669"/>
    <property type="project" value="UniProtKB-KW"/>
</dbReference>
<evidence type="ECO:0000256" key="1">
    <source>
        <dbReference type="SAM" id="Phobius"/>
    </source>
</evidence>
<dbReference type="RefSeq" id="WP_156469376.1">
    <property type="nucleotide sequence ID" value="NZ_CP013015.1"/>
</dbReference>
<dbReference type="InterPro" id="IPR006674">
    <property type="entry name" value="HD_domain"/>
</dbReference>
<keyword evidence="3" id="KW-0378">Hydrolase</keyword>
<organism evidence="3 4">
    <name type="scientific">Desulfofervidus auxilii</name>
    <dbReference type="NCBI Taxonomy" id="1621989"/>
    <lineage>
        <taxon>Bacteria</taxon>
        <taxon>Pseudomonadati</taxon>
        <taxon>Thermodesulfobacteriota</taxon>
        <taxon>Candidatus Desulfofervidia</taxon>
        <taxon>Candidatus Desulfofervidales</taxon>
        <taxon>Candidatus Desulfofervidaceae</taxon>
        <taxon>Candidatus Desulfofervidus</taxon>
    </lineage>
</organism>
<evidence type="ECO:0000313" key="4">
    <source>
        <dbReference type="Proteomes" id="UP000070560"/>
    </source>
</evidence>
<feature type="transmembrane region" description="Helical" evidence="1">
    <location>
        <begin position="208"/>
        <end position="231"/>
    </location>
</feature>
<dbReference type="Proteomes" id="UP000070560">
    <property type="component" value="Chromosome"/>
</dbReference>
<evidence type="ECO:0000259" key="2">
    <source>
        <dbReference type="Pfam" id="PF01966"/>
    </source>
</evidence>
<dbReference type="OrthoDB" id="6980668at2"/>
<name>A0A7U4QJW2_DESA2</name>
<sequence>MPSRGIEAFFFLIIIAAGLGYVLLTTRPAAPPRMRQSGIYRESHRLSIEVEKTIKFLYKSPISIFSKVSDVFIKKPRYFLDEAMSLIETVIKMEQRKAELDYRKQMLTYYLSQMRRNSRRVPDSETIDRWFLKFSSWMGKTVVPDSSGGKKKQKDLFQELFRTSRPAYLKNKPDEAIKKLLSENRRETARVERTLIRTASRVRQDLRWAVLCSFCCMFLTIGTCGCLVAGMCLCRRYFIRDKSHLTAVQVQANVSEAFFHLKKASPDAAILDRAKKEGWFSPALAEVLGVLQAYRQWPASVDSGGHGGAEGGLYRHSVEVMEKMLDNASPEMDKKEVAMCGLSHDLGKILTYGKIDGKWMKTGMYHDVLSGAILRGIPMEGFSQEGITRMLLVVSHHHRPVELPVNVPPGTKEMLELLTNSDAQVARQEKQTQT</sequence>
<keyword evidence="1" id="KW-0472">Membrane</keyword>
<feature type="domain" description="HD" evidence="2">
    <location>
        <begin position="314"/>
        <end position="403"/>
    </location>
</feature>
<keyword evidence="1" id="KW-0812">Transmembrane</keyword>
<dbReference type="CDD" id="cd00077">
    <property type="entry name" value="HDc"/>
    <property type="match status" value="1"/>
</dbReference>
<protein>
    <submittedName>
        <fullName evidence="3">Membrane protein containing Metal-dependent phosphohydrolase, HD region, subdomain protein domain protein</fullName>
    </submittedName>
</protein>
<dbReference type="Pfam" id="PF01966">
    <property type="entry name" value="HD"/>
    <property type="match status" value="1"/>
</dbReference>
<feature type="transmembrane region" description="Helical" evidence="1">
    <location>
        <begin position="6"/>
        <end position="24"/>
    </location>
</feature>
<evidence type="ECO:0000313" key="3">
    <source>
        <dbReference type="EMBL" id="AMM40670.1"/>
    </source>
</evidence>
<keyword evidence="1" id="KW-1133">Transmembrane helix</keyword>
<dbReference type="AlphaFoldDB" id="A0A7U4QJW2"/>
<dbReference type="EMBL" id="CP013015">
    <property type="protein sequence ID" value="AMM40670.1"/>
    <property type="molecule type" value="Genomic_DNA"/>
</dbReference>
<proteinExistence type="predicted"/>
<accession>A0A7U4QJW2</accession>
<dbReference type="KEGG" id="daw:HS1_000866"/>
<keyword evidence="4" id="KW-1185">Reference proteome</keyword>
<gene>
    <name evidence="3" type="ORF">HS1_000866</name>
</gene>
<dbReference type="InterPro" id="IPR003607">
    <property type="entry name" value="HD/PDEase_dom"/>
</dbReference>
<dbReference type="SUPFAM" id="SSF109604">
    <property type="entry name" value="HD-domain/PDEase-like"/>
    <property type="match status" value="1"/>
</dbReference>